<accession>A0ABV6AA72</accession>
<dbReference type="Gene3D" id="3.40.1410.10">
    <property type="entry name" value="Chorismate lyase-like"/>
    <property type="match status" value="1"/>
</dbReference>
<dbReference type="PRINTS" id="PR00035">
    <property type="entry name" value="HTHGNTR"/>
</dbReference>
<dbReference type="SMART" id="SM00866">
    <property type="entry name" value="UTRA"/>
    <property type="match status" value="1"/>
</dbReference>
<keyword evidence="3" id="KW-0804">Transcription</keyword>
<dbReference type="PROSITE" id="PS50949">
    <property type="entry name" value="HTH_GNTR"/>
    <property type="match status" value="1"/>
</dbReference>
<evidence type="ECO:0000313" key="6">
    <source>
        <dbReference type="Proteomes" id="UP001589692"/>
    </source>
</evidence>
<sequence length="250" mass="28864">MANLPSNEVTLHDRRGASTLWRVVAEAIEQDIKASRYKPGERLPTEFELAEKFSVHRNTIRRAMTVLRERDLLRIEQGRGTFVKERMVRHHLGPKTRLTAALRDIERVGERRFVGSQRIRVTNDLARDLRIPRNRFVRRVDTLTVVDNIVAAAASSYFPLPRFETIETLIEQTGSFSESWRRLGVADYHRWESRISAIALSREDAETLCMSRGQPAIFITNINVDLDDVPIVVSHTRIAPQHMQLVVRFD</sequence>
<evidence type="ECO:0000256" key="1">
    <source>
        <dbReference type="ARBA" id="ARBA00023015"/>
    </source>
</evidence>
<dbReference type="SMART" id="SM00345">
    <property type="entry name" value="HTH_GNTR"/>
    <property type="match status" value="1"/>
</dbReference>
<gene>
    <name evidence="5" type="primary">phnF</name>
    <name evidence="5" type="ORF">ACFFP0_01615</name>
</gene>
<dbReference type="InterPro" id="IPR000524">
    <property type="entry name" value="Tscrpt_reg_HTH_GntR"/>
</dbReference>
<evidence type="ECO:0000259" key="4">
    <source>
        <dbReference type="PROSITE" id="PS50949"/>
    </source>
</evidence>
<keyword evidence="2" id="KW-0238">DNA-binding</keyword>
<proteinExistence type="predicted"/>
<dbReference type="InterPro" id="IPR036388">
    <property type="entry name" value="WH-like_DNA-bd_sf"/>
</dbReference>
<dbReference type="PANTHER" id="PTHR44846:SF1">
    <property type="entry name" value="MANNOSYL-D-GLYCERATE TRANSPORT_METABOLISM SYSTEM REPRESSOR MNGR-RELATED"/>
    <property type="match status" value="1"/>
</dbReference>
<dbReference type="Gene3D" id="1.10.10.10">
    <property type="entry name" value="Winged helix-like DNA-binding domain superfamily/Winged helix DNA-binding domain"/>
    <property type="match status" value="1"/>
</dbReference>
<keyword evidence="1" id="KW-0805">Transcription regulation</keyword>
<dbReference type="InterPro" id="IPR012702">
    <property type="entry name" value="CP_lyase_PhnF"/>
</dbReference>
<dbReference type="Pfam" id="PF07702">
    <property type="entry name" value="UTRA"/>
    <property type="match status" value="1"/>
</dbReference>
<dbReference type="NCBIfam" id="TIGR02325">
    <property type="entry name" value="C_P_lyase_phnF"/>
    <property type="match status" value="1"/>
</dbReference>
<dbReference type="RefSeq" id="WP_377255125.1">
    <property type="nucleotide sequence ID" value="NZ_JBHMAA010000003.1"/>
</dbReference>
<feature type="domain" description="HTH gntR-type" evidence="4">
    <location>
        <begin position="18"/>
        <end position="86"/>
    </location>
</feature>
<dbReference type="InterPro" id="IPR050679">
    <property type="entry name" value="Bact_HTH_transcr_reg"/>
</dbReference>
<dbReference type="EMBL" id="JBHMAA010000003">
    <property type="protein sequence ID" value="MFB9947521.1"/>
    <property type="molecule type" value="Genomic_DNA"/>
</dbReference>
<evidence type="ECO:0000256" key="3">
    <source>
        <dbReference type="ARBA" id="ARBA00023163"/>
    </source>
</evidence>
<name>A0ABV6AA72_9HYPH</name>
<protein>
    <submittedName>
        <fullName evidence="5">Phosphonate metabolism transcriptional regulator PhnF</fullName>
    </submittedName>
</protein>
<evidence type="ECO:0000256" key="2">
    <source>
        <dbReference type="ARBA" id="ARBA00023125"/>
    </source>
</evidence>
<dbReference type="InterPro" id="IPR036390">
    <property type="entry name" value="WH_DNA-bd_sf"/>
</dbReference>
<dbReference type="Proteomes" id="UP001589692">
    <property type="component" value="Unassembled WGS sequence"/>
</dbReference>
<dbReference type="InterPro" id="IPR011663">
    <property type="entry name" value="UTRA"/>
</dbReference>
<dbReference type="SUPFAM" id="SSF46785">
    <property type="entry name" value="Winged helix' DNA-binding domain"/>
    <property type="match status" value="1"/>
</dbReference>
<evidence type="ECO:0000313" key="5">
    <source>
        <dbReference type="EMBL" id="MFB9947521.1"/>
    </source>
</evidence>
<keyword evidence="6" id="KW-1185">Reference proteome</keyword>
<comment type="caution">
    <text evidence="5">The sequence shown here is derived from an EMBL/GenBank/DDBJ whole genome shotgun (WGS) entry which is preliminary data.</text>
</comment>
<dbReference type="PANTHER" id="PTHR44846">
    <property type="entry name" value="MANNOSYL-D-GLYCERATE TRANSPORT/METABOLISM SYSTEM REPRESSOR MNGR-RELATED"/>
    <property type="match status" value="1"/>
</dbReference>
<organism evidence="5 6">
    <name type="scientific">Rhizobium puerariae</name>
    <dbReference type="NCBI Taxonomy" id="1585791"/>
    <lineage>
        <taxon>Bacteria</taxon>
        <taxon>Pseudomonadati</taxon>
        <taxon>Pseudomonadota</taxon>
        <taxon>Alphaproteobacteria</taxon>
        <taxon>Hyphomicrobiales</taxon>
        <taxon>Rhizobiaceae</taxon>
        <taxon>Rhizobium/Agrobacterium group</taxon>
        <taxon>Rhizobium</taxon>
    </lineage>
</organism>
<dbReference type="CDD" id="cd07377">
    <property type="entry name" value="WHTH_GntR"/>
    <property type="match status" value="1"/>
</dbReference>
<dbReference type="Pfam" id="PF00392">
    <property type="entry name" value="GntR"/>
    <property type="match status" value="1"/>
</dbReference>
<dbReference type="SUPFAM" id="SSF64288">
    <property type="entry name" value="Chorismate lyase-like"/>
    <property type="match status" value="1"/>
</dbReference>
<reference evidence="5 6" key="1">
    <citation type="submission" date="2024-09" db="EMBL/GenBank/DDBJ databases">
        <authorList>
            <person name="Sun Q."/>
            <person name="Mori K."/>
        </authorList>
    </citation>
    <scope>NUCLEOTIDE SEQUENCE [LARGE SCALE GENOMIC DNA]</scope>
    <source>
        <strain evidence="5 6">TBRC 4938</strain>
    </source>
</reference>
<dbReference type="InterPro" id="IPR028978">
    <property type="entry name" value="Chorismate_lyase_/UTRA_dom_sf"/>
</dbReference>